<keyword evidence="9" id="KW-0378">Hydrolase</keyword>
<dbReference type="CDD" id="cd01321">
    <property type="entry name" value="ADGF"/>
    <property type="match status" value="1"/>
</dbReference>
<dbReference type="GO" id="GO:0046872">
    <property type="term" value="F:metal ion binding"/>
    <property type="evidence" value="ECO:0007669"/>
    <property type="project" value="UniProtKB-KW"/>
</dbReference>
<dbReference type="InterPro" id="IPR013659">
    <property type="entry name" value="A_deaminase_N"/>
</dbReference>
<feature type="compositionally biased region" description="Low complexity" evidence="14">
    <location>
        <begin position="1017"/>
        <end position="1040"/>
    </location>
</feature>
<dbReference type="PRINTS" id="PR00503">
    <property type="entry name" value="BROMODOMAIN"/>
</dbReference>
<evidence type="ECO:0000256" key="4">
    <source>
        <dbReference type="ARBA" id="ARBA00006083"/>
    </source>
</evidence>
<dbReference type="EC" id="3.5.4.4" evidence="5"/>
<feature type="compositionally biased region" description="Polar residues" evidence="14">
    <location>
        <begin position="1202"/>
        <end position="1227"/>
    </location>
</feature>
<dbReference type="InterPro" id="IPR032466">
    <property type="entry name" value="Metal_Hydrolase"/>
</dbReference>
<evidence type="ECO:0000256" key="8">
    <source>
        <dbReference type="ARBA" id="ARBA00022729"/>
    </source>
</evidence>
<evidence type="ECO:0000259" key="15">
    <source>
        <dbReference type="PROSITE" id="PS50014"/>
    </source>
</evidence>
<comment type="catalytic activity">
    <reaction evidence="12">
        <text>adenosine + H2O + H(+) = inosine + NH4(+)</text>
        <dbReference type="Rhea" id="RHEA:24408"/>
        <dbReference type="ChEBI" id="CHEBI:15377"/>
        <dbReference type="ChEBI" id="CHEBI:15378"/>
        <dbReference type="ChEBI" id="CHEBI:16335"/>
        <dbReference type="ChEBI" id="CHEBI:17596"/>
        <dbReference type="ChEBI" id="CHEBI:28938"/>
        <dbReference type="EC" id="3.5.4.4"/>
    </reaction>
</comment>
<dbReference type="InterPro" id="IPR018501">
    <property type="entry name" value="DDT_dom"/>
</dbReference>
<dbReference type="Pfam" id="PF02791">
    <property type="entry name" value="DDT"/>
    <property type="match status" value="1"/>
</dbReference>
<accession>A0A556V2Q0</accession>
<reference evidence="16 17" key="1">
    <citation type="journal article" date="2019" name="Genome Biol. Evol.">
        <title>Whole-Genome Sequencing of the Giant Devil Catfish, Bagarius yarrelli.</title>
        <authorList>
            <person name="Jiang W."/>
            <person name="Lv Y."/>
            <person name="Cheng L."/>
            <person name="Yang K."/>
            <person name="Chao B."/>
            <person name="Wang X."/>
            <person name="Li Y."/>
            <person name="Pan X."/>
            <person name="You X."/>
            <person name="Zhang Y."/>
            <person name="Yang J."/>
            <person name="Li J."/>
            <person name="Zhang X."/>
            <person name="Liu S."/>
            <person name="Sun C."/>
            <person name="Yang J."/>
            <person name="Shi Q."/>
        </authorList>
    </citation>
    <scope>NUCLEOTIDE SEQUENCE [LARGE SCALE GENOMIC DNA]</scope>
    <source>
        <strain evidence="16">JWS20170419001</strain>
        <tissue evidence="16">Muscle</tissue>
    </source>
</reference>
<dbReference type="PANTHER" id="PTHR47092:SF1">
    <property type="entry name" value="CHROMATIN REMODELING REGULATOR CECR2"/>
    <property type="match status" value="1"/>
</dbReference>
<dbReference type="SUPFAM" id="SSF47370">
    <property type="entry name" value="Bromodomain"/>
    <property type="match status" value="1"/>
</dbReference>
<keyword evidence="10 13" id="KW-0103">Bromodomain</keyword>
<comment type="similarity">
    <text evidence="4">Belongs to the metallo-dependent hydrolases superfamily. Adenosine and AMP deaminases family. ADGF subfamily.</text>
</comment>
<proteinExistence type="inferred from homology"/>
<evidence type="ECO:0000313" key="17">
    <source>
        <dbReference type="Proteomes" id="UP000319801"/>
    </source>
</evidence>
<dbReference type="InterPro" id="IPR001487">
    <property type="entry name" value="Bromodomain"/>
</dbReference>
<gene>
    <name evidence="16" type="ORF">Baya_12100</name>
</gene>
<dbReference type="GO" id="GO:0005615">
    <property type="term" value="C:extracellular space"/>
    <property type="evidence" value="ECO:0007669"/>
    <property type="project" value="InterPro"/>
</dbReference>
<dbReference type="Gene3D" id="1.20.920.10">
    <property type="entry name" value="Bromodomain-like"/>
    <property type="match status" value="1"/>
</dbReference>
<dbReference type="PROSITE" id="PS00633">
    <property type="entry name" value="BROMODOMAIN_1"/>
    <property type="match status" value="1"/>
</dbReference>
<evidence type="ECO:0000256" key="5">
    <source>
        <dbReference type="ARBA" id="ARBA00012784"/>
    </source>
</evidence>
<dbReference type="InterPro" id="IPR029614">
    <property type="entry name" value="CECR2"/>
</dbReference>
<feature type="compositionally biased region" description="Basic and acidic residues" evidence="14">
    <location>
        <begin position="764"/>
        <end position="778"/>
    </location>
</feature>
<dbReference type="Proteomes" id="UP000319801">
    <property type="component" value="Unassembled WGS sequence"/>
</dbReference>
<dbReference type="SMART" id="SM00297">
    <property type="entry name" value="BROMO"/>
    <property type="match status" value="1"/>
</dbReference>
<evidence type="ECO:0000256" key="1">
    <source>
        <dbReference type="ARBA" id="ARBA00001947"/>
    </source>
</evidence>
<evidence type="ECO:0000256" key="9">
    <source>
        <dbReference type="ARBA" id="ARBA00022801"/>
    </source>
</evidence>
<dbReference type="CDD" id="cd22265">
    <property type="entry name" value="UDM1_RNF168"/>
    <property type="match status" value="1"/>
</dbReference>
<evidence type="ECO:0000256" key="6">
    <source>
        <dbReference type="ARBA" id="ARBA00022525"/>
    </source>
</evidence>
<sequence length="1834" mass="207781">MSKGCTVSVEEIQSWWEVPAIAHFCSLFRTAFNLPDFEIEELEEALLIQDRDLLSELVCCLLQGCYQRSDIMPQDYRRYLEDIINYRWELEEGKPNPLKNSCFEDLPVRTQVEILHRLCDYRLDADDVFDLLKGLETDSLRVEPLGQDGNGALYWYFYGTRLYKEEPVKKKTLEIGDSTNDEENGDEEPQLNKERKRGIWSLVCENEEQWTRLADTIKDNTNPQDRHLFRIITQNFLPEISSMIEHKEKEKLQKLLNPPARMSLRLSERQVQKKEEDTTDVELKQREEDSERQALVAEQRREEERLLQEQRKREEIERAKAAEERSLRRKQREERAWLMSQGKELPAELLHLDPHSPVRRTRRTNELYDIDDDYASLYKVLEALKAHKDSWPFMEPVDESYAPNYHEIIKTPMDLSTIERKLNNGEYVAKDEFTADMKLMFENCLEYNGDESGQRPLMGRGPGEHGPRHMPHYPMQGPPTNGPHFVPRYQMGPGCHVQPQNQQHSYIGPTHGPSLGPRPVALQSGGLCTNPSESDMFRPQHHPDRQPMPPVGNGYPRPLHNSFTRYGPPSAPYGSWPGSNQSQSGRPVMQEQAMVGQHPYVHGMMRPPHSAGYPNSNSQYKISAVSSQGPMVHRPPMTPQEPRPHVGSMMDSPEMIALQQLSASSTRLSVGGYQSPPARNADMTTAPESQNLMSGENNQAADRESKEVELTNKQQSEESISSPHTDRAKVPEHLNGTQQSPSTIRPDGSPQNALELAPTLLSTPKKDRAQLEGERTRESNQPIPQNSPVSQEEPQSETQSLKCRDSSNEAPMKIALKTPDLSGQLSSTFTPEFSQNGSQNIPQQLLQMLQRNTHQILSGASSPHQQTGSIRGQQSGPVHGMPQSVPQGSQPSAQHPATLTSLPPSHPVSQPLAQPSPAERGDQKPSEPTREPEKSSDGPNPSIKNAPLNANCQYKQQPFSPESQTQLNRPEYAPAHRQTPPNQSHGPGSTSMTQYSIANPHYSKYLGRPVPSSGHLPYPSQGPQSQSISPHHNPSHYSSYQQGAVYQYHMGPQHPQAHPSMHTSYQQQQQYYPQHQQNSRPGFPAREWPRPQYQPHPPMMLNTYLPPGSINGRQKENTMSPLGSDNPGGNVMSPNPLPDGSHCSSSENQASPAKQARTEDNSDLPESPKEILDLDSHNAAAHSRASTQAQHNYPYDPRGMQPSMQQGGTPQSNSMTGGPYSRPQNPNGHFGLHNHHPHLIEALQRPQQLPYTPGQTLYRNLHAAGHFQGMMVPQRSIVSEHFYPPRDAWSDSAARFCLRFEPHSIDAALLKKVRENSLLYHREIFADRVMMFVLSWRMPIGLMWLLLLYVTPWCASMPDPHQREALIKLEESREIGGGVVLNSNEKILDKKLHKLKWQEMEAPDFPPAMHFFKAKPLIDVSPVFRLLRKMPKGAALHVHDFGMVGVEWLVKNVTYRENCYVCFTDDGFVRFVFRSGQPKAAPSCSAWALLKNLRQKHNTTELDNSFIRNLTLVTENPDSEYPNQDVVWKRFEQAFTVAYGLVTYAPVFKDYLYQSLREFYMDNIMYVEIRSLLPQTYELDGRENSRDWSIRACREVLQRFTAQYPDFLGARIIFTVHRGLNSTEAVKVIEEAIKLQKNFPDIMAGFDFVGHEDTGNPLWYFKEALRLPEERRVLLPYFFHAGETNSEGTPVDQNMMDALLFNSSRIGHAFAMTRHPVVKELARKMDVAVEVCPISNQVLKLVTDLRNHPAAVLMAEGHPMVISSDDPALFGATGLSHDFYQAFMGFGGMKSNLATLKELVLNSLRYSSLPPAVKEKAIAALLVKWDKFVSESLL</sequence>
<feature type="compositionally biased region" description="Polar residues" evidence="14">
    <location>
        <begin position="711"/>
        <end position="723"/>
    </location>
</feature>
<feature type="compositionally biased region" description="Polar residues" evidence="14">
    <location>
        <begin position="779"/>
        <end position="801"/>
    </location>
</feature>
<protein>
    <recommendedName>
        <fullName evidence="5">adenosine deaminase</fullName>
        <ecNumber evidence="5">3.5.4.4</ecNumber>
    </recommendedName>
</protein>
<dbReference type="GO" id="GO:0006154">
    <property type="term" value="P:adenosine catabolic process"/>
    <property type="evidence" value="ECO:0007669"/>
    <property type="project" value="InterPro"/>
</dbReference>
<evidence type="ECO:0000256" key="2">
    <source>
        <dbReference type="ARBA" id="ARBA00004123"/>
    </source>
</evidence>
<dbReference type="NCBIfam" id="TIGR01431">
    <property type="entry name" value="adm_rel"/>
    <property type="match status" value="1"/>
</dbReference>
<keyword evidence="17" id="KW-1185">Reference proteome</keyword>
<evidence type="ECO:0000256" key="12">
    <source>
        <dbReference type="ARBA" id="ARBA00047764"/>
    </source>
</evidence>
<feature type="domain" description="Bromo" evidence="15">
    <location>
        <begin position="385"/>
        <end position="455"/>
    </location>
</feature>
<evidence type="ECO:0000256" key="13">
    <source>
        <dbReference type="PROSITE-ProRule" id="PRU00035"/>
    </source>
</evidence>
<dbReference type="Pfam" id="PF00962">
    <property type="entry name" value="A_deaminase"/>
    <property type="match status" value="1"/>
</dbReference>
<evidence type="ECO:0000256" key="14">
    <source>
        <dbReference type="SAM" id="MobiDB-lite"/>
    </source>
</evidence>
<dbReference type="Pfam" id="PF08451">
    <property type="entry name" value="A_deaminase_N"/>
    <property type="match status" value="1"/>
</dbReference>
<dbReference type="GO" id="GO:0004000">
    <property type="term" value="F:adenosine deaminase activity"/>
    <property type="evidence" value="ECO:0007669"/>
    <property type="project" value="InterPro"/>
</dbReference>
<feature type="compositionally biased region" description="Polar residues" evidence="14">
    <location>
        <begin position="1142"/>
        <end position="1152"/>
    </location>
</feature>
<keyword evidence="7" id="KW-0479">Metal-binding</keyword>
<organism evidence="16 17">
    <name type="scientific">Bagarius yarrelli</name>
    <name type="common">Goonch</name>
    <name type="synonym">Bagrus yarrelli</name>
    <dbReference type="NCBI Taxonomy" id="175774"/>
    <lineage>
        <taxon>Eukaryota</taxon>
        <taxon>Metazoa</taxon>
        <taxon>Chordata</taxon>
        <taxon>Craniata</taxon>
        <taxon>Vertebrata</taxon>
        <taxon>Euteleostomi</taxon>
        <taxon>Actinopterygii</taxon>
        <taxon>Neopterygii</taxon>
        <taxon>Teleostei</taxon>
        <taxon>Ostariophysi</taxon>
        <taxon>Siluriformes</taxon>
        <taxon>Sisoridae</taxon>
        <taxon>Sisorinae</taxon>
        <taxon>Bagarius</taxon>
    </lineage>
</organism>
<dbReference type="Pfam" id="PF00439">
    <property type="entry name" value="Bromodomain"/>
    <property type="match status" value="1"/>
</dbReference>
<feature type="compositionally biased region" description="Polar residues" evidence="14">
    <location>
        <begin position="979"/>
        <end position="997"/>
    </location>
</feature>
<dbReference type="InterPro" id="IPR006331">
    <property type="entry name" value="ADGF"/>
</dbReference>
<dbReference type="PANTHER" id="PTHR47092">
    <property type="entry name" value="CAT EYE SYNDROME CRITICAL REGION PROTEIN 2"/>
    <property type="match status" value="1"/>
</dbReference>
<feature type="compositionally biased region" description="Basic and acidic residues" evidence="14">
    <location>
        <begin position="1156"/>
        <end position="1176"/>
    </location>
</feature>
<feature type="compositionally biased region" description="Polar residues" evidence="14">
    <location>
        <begin position="682"/>
        <end position="700"/>
    </location>
</feature>
<feature type="compositionally biased region" description="Polar residues" evidence="14">
    <location>
        <begin position="937"/>
        <end position="968"/>
    </location>
</feature>
<feature type="region of interest" description="Disordered" evidence="14">
    <location>
        <begin position="666"/>
        <end position="1234"/>
    </location>
</feature>
<feature type="compositionally biased region" description="Polar residues" evidence="14">
    <location>
        <begin position="884"/>
        <end position="913"/>
    </location>
</feature>
<dbReference type="EMBL" id="VCAZ01000103">
    <property type="protein sequence ID" value="TSS60398.1"/>
    <property type="molecule type" value="Genomic_DNA"/>
</dbReference>
<evidence type="ECO:0000256" key="11">
    <source>
        <dbReference type="ARBA" id="ARBA00023242"/>
    </source>
</evidence>
<feature type="compositionally biased region" description="Basic and acidic residues" evidence="14">
    <location>
        <begin position="919"/>
        <end position="936"/>
    </location>
</feature>
<feature type="region of interest" description="Disordered" evidence="14">
    <location>
        <begin position="266"/>
        <end position="297"/>
    </location>
</feature>
<feature type="compositionally biased region" description="Polar residues" evidence="14">
    <location>
        <begin position="821"/>
        <end position="876"/>
    </location>
</feature>
<feature type="compositionally biased region" description="Basic and acidic residues" evidence="14">
    <location>
        <begin position="701"/>
        <end position="710"/>
    </location>
</feature>
<dbReference type="GO" id="GO:0006338">
    <property type="term" value="P:chromatin remodeling"/>
    <property type="evidence" value="ECO:0007669"/>
    <property type="project" value="InterPro"/>
</dbReference>
<dbReference type="OrthoDB" id="303107at2759"/>
<dbReference type="CDD" id="cd05509">
    <property type="entry name" value="Bromo_gcn5_like"/>
    <property type="match status" value="1"/>
</dbReference>
<dbReference type="PROSITE" id="PS50014">
    <property type="entry name" value="BROMODOMAIN_2"/>
    <property type="match status" value="1"/>
</dbReference>
<keyword evidence="11" id="KW-0539">Nucleus</keyword>
<dbReference type="InterPro" id="IPR036427">
    <property type="entry name" value="Bromodomain-like_sf"/>
</dbReference>
<dbReference type="Gene3D" id="3.20.20.140">
    <property type="entry name" value="Metal-dependent hydrolases"/>
    <property type="match status" value="1"/>
</dbReference>
<keyword evidence="8" id="KW-0732">Signal</keyword>
<dbReference type="GO" id="GO:0007338">
    <property type="term" value="P:single fertilization"/>
    <property type="evidence" value="ECO:0007669"/>
    <property type="project" value="TreeGrafter"/>
</dbReference>
<evidence type="ECO:0000313" key="16">
    <source>
        <dbReference type="EMBL" id="TSS60398.1"/>
    </source>
</evidence>
<evidence type="ECO:0000256" key="10">
    <source>
        <dbReference type="ARBA" id="ARBA00023117"/>
    </source>
</evidence>
<name>A0A556V2Q0_BAGYA</name>
<comment type="caution">
    <text evidence="16">The sequence shown here is derived from an EMBL/GenBank/DDBJ whole genome shotgun (WGS) entry which is preliminary data.</text>
</comment>
<dbReference type="GO" id="GO:0090537">
    <property type="term" value="C:CERF complex"/>
    <property type="evidence" value="ECO:0007669"/>
    <property type="project" value="InterPro"/>
</dbReference>
<dbReference type="InterPro" id="IPR001365">
    <property type="entry name" value="A_deaminase_dom"/>
</dbReference>
<evidence type="ECO:0000256" key="3">
    <source>
        <dbReference type="ARBA" id="ARBA00004613"/>
    </source>
</evidence>
<dbReference type="FunFam" id="3.20.20.140:FF:000017">
    <property type="entry name" value="Adenosine deaminase 2"/>
    <property type="match status" value="1"/>
</dbReference>
<feature type="compositionally biased region" description="Low complexity" evidence="14">
    <location>
        <begin position="1065"/>
        <end position="1077"/>
    </location>
</feature>
<comment type="subcellular location">
    <subcellularLocation>
        <location evidence="2">Nucleus</location>
    </subcellularLocation>
    <subcellularLocation>
        <location evidence="3">Secreted</location>
    </subcellularLocation>
</comment>
<comment type="cofactor">
    <cofactor evidence="1">
        <name>Zn(2+)</name>
        <dbReference type="ChEBI" id="CHEBI:29105"/>
    </cofactor>
</comment>
<dbReference type="SUPFAM" id="SSF51556">
    <property type="entry name" value="Metallo-dependent hydrolases"/>
    <property type="match status" value="1"/>
</dbReference>
<feature type="region of interest" description="Disordered" evidence="14">
    <location>
        <begin position="628"/>
        <end position="649"/>
    </location>
</feature>
<evidence type="ECO:0000256" key="7">
    <source>
        <dbReference type="ARBA" id="ARBA00022723"/>
    </source>
</evidence>
<keyword evidence="6" id="KW-0964">Secreted</keyword>
<dbReference type="InterPro" id="IPR018359">
    <property type="entry name" value="Bromodomain_CS"/>
</dbReference>